<feature type="domain" description="Rad21/Rec8-like protein N-terminal" evidence="4">
    <location>
        <begin position="9"/>
        <end position="94"/>
    </location>
</feature>
<dbReference type="PANTHER" id="PTHR12585:SF51">
    <property type="entry name" value="MEIOTIC RECOMBINATION PROTEIN REC8"/>
    <property type="match status" value="1"/>
</dbReference>
<evidence type="ECO:0000313" key="6">
    <source>
        <dbReference type="Proteomes" id="UP000422736"/>
    </source>
</evidence>
<gene>
    <name evidence="5" type="primary">REC8</name>
    <name evidence="5" type="ORF">FIM1_2320</name>
</gene>
<dbReference type="CDD" id="cd21790">
    <property type="entry name" value="Rad21_Rec8_M_ScRec8p-like"/>
    <property type="match status" value="1"/>
</dbReference>
<dbReference type="EMBL" id="CP015056">
    <property type="protein sequence ID" value="QGN15627.1"/>
    <property type="molecule type" value="Genomic_DNA"/>
</dbReference>
<name>A0ABX6EV58_KLUMA</name>
<comment type="subcellular location">
    <subcellularLocation>
        <location evidence="1">Nucleus</location>
    </subcellularLocation>
</comment>
<keyword evidence="6" id="KW-1185">Reference proteome</keyword>
<feature type="region of interest" description="Disordered" evidence="3">
    <location>
        <begin position="400"/>
        <end position="437"/>
    </location>
</feature>
<organism evidence="5 6">
    <name type="scientific">Kluyveromyces marxianus</name>
    <name type="common">Yeast</name>
    <name type="synonym">Candida kefyr</name>
    <dbReference type="NCBI Taxonomy" id="4911"/>
    <lineage>
        <taxon>Eukaryota</taxon>
        <taxon>Fungi</taxon>
        <taxon>Dikarya</taxon>
        <taxon>Ascomycota</taxon>
        <taxon>Saccharomycotina</taxon>
        <taxon>Saccharomycetes</taxon>
        <taxon>Saccharomycetales</taxon>
        <taxon>Saccharomycetaceae</taxon>
        <taxon>Kluyveromyces</taxon>
    </lineage>
</organism>
<reference evidence="5 6" key="2">
    <citation type="submission" date="2019-11" db="EMBL/GenBank/DDBJ databases">
        <authorList>
            <person name="Lu H."/>
        </authorList>
    </citation>
    <scope>NUCLEOTIDE SEQUENCE [LARGE SCALE GENOMIC DNA]</scope>
    <source>
        <strain evidence="5 6">FIM1</strain>
    </source>
</reference>
<reference evidence="5 6" key="1">
    <citation type="submission" date="2016-03" db="EMBL/GenBank/DDBJ databases">
        <title>How can Kluyveromyces marxianus grow so fast - potential evolutionary course in Saccharomyces Complex revealed by comparative genomics.</title>
        <authorList>
            <person name="Mo W."/>
            <person name="Lu W."/>
            <person name="Yang X."/>
            <person name="Qi J."/>
            <person name="Lv H."/>
        </authorList>
    </citation>
    <scope>NUCLEOTIDE SEQUENCE [LARGE SCALE GENOMIC DNA]</scope>
    <source>
        <strain evidence="5 6">FIM1</strain>
    </source>
</reference>
<protein>
    <submittedName>
        <fullName evidence="5">Meiotic recombination protein REC8</fullName>
    </submittedName>
</protein>
<evidence type="ECO:0000256" key="1">
    <source>
        <dbReference type="ARBA" id="ARBA00004123"/>
    </source>
</evidence>
<evidence type="ECO:0000256" key="2">
    <source>
        <dbReference type="ARBA" id="ARBA00023242"/>
    </source>
</evidence>
<dbReference type="Pfam" id="PF04825">
    <property type="entry name" value="Rad21_Rec8_N"/>
    <property type="match status" value="1"/>
</dbReference>
<evidence type="ECO:0000313" key="5">
    <source>
        <dbReference type="EMBL" id="QGN15627.1"/>
    </source>
</evidence>
<evidence type="ECO:0000256" key="3">
    <source>
        <dbReference type="SAM" id="MobiDB-lite"/>
    </source>
</evidence>
<dbReference type="PANTHER" id="PTHR12585">
    <property type="entry name" value="SCC1 / RAD21 FAMILY MEMBER"/>
    <property type="match status" value="1"/>
</dbReference>
<accession>A0ABX6EV58</accession>
<dbReference type="Proteomes" id="UP000422736">
    <property type="component" value="Chromosome 3"/>
</dbReference>
<feature type="compositionally biased region" description="Polar residues" evidence="3">
    <location>
        <begin position="403"/>
        <end position="416"/>
    </location>
</feature>
<keyword evidence="2" id="KW-0539">Nucleus</keyword>
<proteinExistence type="predicted"/>
<sequence>MAEVGLRIANDQNIATVWLLSSLGASHNSNVKKREIVKVSIPHACEVLASTQVTIPLRHTGQLLYGVTVCYERKTGFILSDVNSLRDALQRQWIGLKPLGKASNASNSNGKRNIVSNQVITETDNNFLQDDPNFDVMLQLKMNNGLDFLNNLGSNPLDVQNATGGGVTSANKNAIRQDDIWKEIEPGHAQYLSGVSRVPTVNRELGYNPNQEDDEDDLGPIDVELNFQLDDVLTDNESEVANLSTVNSDLGLNYDREVHPEIDLGMPILEEMETSNPQLELMKRRLGLDDEAEYDEMRNFDSLDANSNSRKRQKVSTDCYQRLKVDSSVSLLTDTLRHNHENYVEIMKDLHDKRARKARNDTLNWKSLFSNEYQSPLVMNIYSEVFQAFSSLNLQQGRRGRTMHSTNDGSRSSSILSLEHGRRMEFGDPSSGTDSHRFDINNLPEQVNEYPEDMDIAIDDPQFIELDIPPSSFGKHSTRNHTADSDNLENLRWNTQRRVAYRGETGSGSFVGNSDSISQNTISNTQQQMLIHDRQTEKFYQYISERASEVGKIAVEYSSFSKKFLFEDIIPSKLSQEEDEEVTPVTKRIACNAFMSLLQLATLGKIKIDLYDVNPEDQFETLNGDDIVVYC</sequence>
<evidence type="ECO:0000259" key="4">
    <source>
        <dbReference type="Pfam" id="PF04825"/>
    </source>
</evidence>
<dbReference type="InterPro" id="IPR039781">
    <property type="entry name" value="Rad21/Rec8-like"/>
</dbReference>
<dbReference type="InterPro" id="IPR006910">
    <property type="entry name" value="Rad21_Rec8_N"/>
</dbReference>